<organism evidence="3 4">
    <name type="scientific">Acrobeloides nanus</name>
    <dbReference type="NCBI Taxonomy" id="290746"/>
    <lineage>
        <taxon>Eukaryota</taxon>
        <taxon>Metazoa</taxon>
        <taxon>Ecdysozoa</taxon>
        <taxon>Nematoda</taxon>
        <taxon>Chromadorea</taxon>
        <taxon>Rhabditida</taxon>
        <taxon>Tylenchina</taxon>
        <taxon>Cephalobomorpha</taxon>
        <taxon>Cephaloboidea</taxon>
        <taxon>Cephalobidae</taxon>
        <taxon>Acrobeloides</taxon>
    </lineage>
</organism>
<keyword evidence="2" id="KW-0812">Transmembrane</keyword>
<proteinExistence type="predicted"/>
<dbReference type="Pfam" id="PF15786">
    <property type="entry name" value="PET117"/>
    <property type="match status" value="1"/>
</dbReference>
<evidence type="ECO:0000256" key="1">
    <source>
        <dbReference type="SAM" id="MobiDB-lite"/>
    </source>
</evidence>
<protein>
    <submittedName>
        <fullName evidence="4">Uncharacterized protein</fullName>
    </submittedName>
</protein>
<feature type="region of interest" description="Disordered" evidence="1">
    <location>
        <begin position="36"/>
        <end position="56"/>
    </location>
</feature>
<feature type="transmembrane region" description="Helical" evidence="2">
    <location>
        <begin position="12"/>
        <end position="30"/>
    </location>
</feature>
<dbReference type="InterPro" id="IPR031568">
    <property type="entry name" value="Pet117"/>
</dbReference>
<sequence length="79" mass="9066">MGAAYKKGYGLQAFLASIIFCTGAIVYVKYDEQSKRERRQVGVNRRLRTMQQEQNMEEYKEQRKYFDAATSGTQPSASS</sequence>
<dbReference type="Proteomes" id="UP000887540">
    <property type="component" value="Unplaced"/>
</dbReference>
<evidence type="ECO:0000256" key="2">
    <source>
        <dbReference type="SAM" id="Phobius"/>
    </source>
</evidence>
<accession>A0A914C4B5</accession>
<keyword evidence="2" id="KW-1133">Transmembrane helix</keyword>
<evidence type="ECO:0000313" key="4">
    <source>
        <dbReference type="WBParaSite" id="ACRNAN_Path_197.g703.t1"/>
    </source>
</evidence>
<keyword evidence="2" id="KW-0472">Membrane</keyword>
<name>A0A914C4B5_9BILA</name>
<dbReference type="WBParaSite" id="ACRNAN_Path_197.g703.t1">
    <property type="protein sequence ID" value="ACRNAN_Path_197.g703.t1"/>
    <property type="gene ID" value="ACRNAN_Path_197.g703"/>
</dbReference>
<evidence type="ECO:0000313" key="3">
    <source>
        <dbReference type="Proteomes" id="UP000887540"/>
    </source>
</evidence>
<keyword evidence="3" id="KW-1185">Reference proteome</keyword>
<dbReference type="AlphaFoldDB" id="A0A914C4B5"/>
<reference evidence="4" key="1">
    <citation type="submission" date="2022-11" db="UniProtKB">
        <authorList>
            <consortium name="WormBaseParasite"/>
        </authorList>
    </citation>
    <scope>IDENTIFICATION</scope>
</reference>